<dbReference type="EMBL" id="JAGJCB010000002">
    <property type="protein sequence ID" value="MBP0902863.1"/>
    <property type="molecule type" value="Genomic_DNA"/>
</dbReference>
<proteinExistence type="predicted"/>
<protein>
    <submittedName>
        <fullName evidence="1">FkbM family methyltransferase</fullName>
    </submittedName>
</protein>
<name>A0ABS4BR19_9FLAO</name>
<accession>A0ABS4BR19</accession>
<evidence type="ECO:0000313" key="2">
    <source>
        <dbReference type="Proteomes" id="UP000670776"/>
    </source>
</evidence>
<reference evidence="1 2" key="1">
    <citation type="submission" date="2021-04" db="EMBL/GenBank/DDBJ databases">
        <title>Mariniflexile gromovii gen. nov., sp. nov., a gliding bacterium isolated from the sea urchin Strongylocentrotus intermedius.</title>
        <authorList>
            <person name="Ko S."/>
            <person name="Le V."/>
            <person name="Ahn C.-Y."/>
            <person name="Oh H.-M."/>
        </authorList>
    </citation>
    <scope>NUCLEOTIDE SEQUENCE [LARGE SCALE GENOMIC DNA]</scope>
    <source>
        <strain evidence="1 2">KCTC 12570</strain>
    </source>
</reference>
<dbReference type="RefSeq" id="WP_209652675.1">
    <property type="nucleotide sequence ID" value="NZ_JAGJCB010000002.1"/>
</dbReference>
<keyword evidence="2" id="KW-1185">Reference proteome</keyword>
<gene>
    <name evidence="1" type="ORF">J8H85_03390</name>
</gene>
<dbReference type="GO" id="GO:0032259">
    <property type="term" value="P:methylation"/>
    <property type="evidence" value="ECO:0007669"/>
    <property type="project" value="UniProtKB-KW"/>
</dbReference>
<keyword evidence="1" id="KW-0489">Methyltransferase</keyword>
<dbReference type="GO" id="GO:0008168">
    <property type="term" value="F:methyltransferase activity"/>
    <property type="evidence" value="ECO:0007669"/>
    <property type="project" value="UniProtKB-KW"/>
</dbReference>
<dbReference type="Proteomes" id="UP000670776">
    <property type="component" value="Unassembled WGS sequence"/>
</dbReference>
<organism evidence="1 2">
    <name type="scientific">Mariniflexile gromovii</name>
    <dbReference type="NCBI Taxonomy" id="362523"/>
    <lineage>
        <taxon>Bacteria</taxon>
        <taxon>Pseudomonadati</taxon>
        <taxon>Bacteroidota</taxon>
        <taxon>Flavobacteriia</taxon>
        <taxon>Flavobacteriales</taxon>
        <taxon>Flavobacteriaceae</taxon>
        <taxon>Mariniflexile</taxon>
    </lineage>
</organism>
<comment type="caution">
    <text evidence="1">The sequence shown here is derived from an EMBL/GenBank/DDBJ whole genome shotgun (WGS) entry which is preliminary data.</text>
</comment>
<keyword evidence="1" id="KW-0808">Transferase</keyword>
<evidence type="ECO:0000313" key="1">
    <source>
        <dbReference type="EMBL" id="MBP0902863.1"/>
    </source>
</evidence>
<sequence>MKKIINKTSNVVWMNLKKIFSFFGFQINKNTEKSKIIELIKSLRPYQTNIELIRMGSVTDGGYLVPNDLEGIKTCFSPGVDTESGFEIDCLNRGIQVYMADNSVERPNIDASKYDYNFIKKHIGTTSNEDFITFTDWLRSSNIEPNEDLLMQMDIEGAEYFTLLSIDELLLKQFRVILLEFHFLERLWDKEFFALASSVFEKLLKTHTCVHLHPNNCSKIYKHKNVEIPPVLEFSFLRNDRITSKTFIDQFPNVLDKDNLNYEKPVVLPKNWYKH</sequence>